<dbReference type="CDD" id="cd01066">
    <property type="entry name" value="APP_MetAP"/>
    <property type="match status" value="1"/>
</dbReference>
<evidence type="ECO:0000313" key="3">
    <source>
        <dbReference type="EMBL" id="KYD11732.1"/>
    </source>
</evidence>
<organism evidence="3 4">
    <name type="scientific">Caldibacillus debilis</name>
    <dbReference type="NCBI Taxonomy" id="301148"/>
    <lineage>
        <taxon>Bacteria</taxon>
        <taxon>Bacillati</taxon>
        <taxon>Bacillota</taxon>
        <taxon>Bacilli</taxon>
        <taxon>Bacillales</taxon>
        <taxon>Bacillaceae</taxon>
        <taxon>Caldibacillus</taxon>
    </lineage>
</organism>
<dbReference type="Gene3D" id="3.40.350.10">
    <property type="entry name" value="Creatinase/prolidase N-terminal domain"/>
    <property type="match status" value="1"/>
</dbReference>
<dbReference type="EMBL" id="LQYT01000104">
    <property type="protein sequence ID" value="KYD11732.1"/>
    <property type="molecule type" value="Genomic_DNA"/>
</dbReference>
<dbReference type="Pfam" id="PF00557">
    <property type="entry name" value="Peptidase_M24"/>
    <property type="match status" value="1"/>
</dbReference>
<dbReference type="PANTHER" id="PTHR46112:SF2">
    <property type="entry name" value="XAA-PRO AMINOPEPTIDASE P-RELATED"/>
    <property type="match status" value="1"/>
</dbReference>
<evidence type="ECO:0000259" key="2">
    <source>
        <dbReference type="Pfam" id="PF01321"/>
    </source>
</evidence>
<dbReference type="InterPro" id="IPR000994">
    <property type="entry name" value="Pept_M24"/>
</dbReference>
<dbReference type="RefSeq" id="WP_061569618.1">
    <property type="nucleotide sequence ID" value="NZ_LQYT01000104.1"/>
</dbReference>
<dbReference type="AlphaFoldDB" id="A0A150LJ12"/>
<sequence>MLLSIPKEELKERQKRFIEKFSEKGCDGAILFSVTDIFYLTGFHFHPTERPIAVIIDPNRGVHLFVPLLEHEHAQQYAAVDFVHSYPEYPGIRHPMEILKDILQKLGFDGKRIGYDAIGYGSPMGYRGPALDQLISAKQFISLKGIIEEMRYVKSENEIRLIRESCRWANVAHRLLQNYTKAGLSEMEIANRATMEATLTMIETLGRDYKPHGTPVIATFRGQVGPESAFPHAVTQNIILSKGNTLVTGAGASVFGYVSELERTMFVETVSKEQEKFFRHMYEAQQIAFSAIKPGVPFSAVDEAVQNYFAEEGLTEYVRHHTGHSIGLLGHEAPFFDRGDHTPIRPGMVVTVEPGLYVRGLGGFRHSDTVLVTEKCIEILTDYPRDLESLICP</sequence>
<dbReference type="Gene3D" id="3.90.230.10">
    <property type="entry name" value="Creatinase/methionine aminopeptidase superfamily"/>
    <property type="match status" value="1"/>
</dbReference>
<reference evidence="3 4" key="1">
    <citation type="submission" date="2016-01" db="EMBL/GenBank/DDBJ databases">
        <title>Draft Genome Sequences of Seven Thermophilic Sporeformers Isolated from Foods.</title>
        <authorList>
            <person name="Berendsen E.M."/>
            <person name="Wells-Bennik M.H."/>
            <person name="Krawcyk A.O."/>
            <person name="De Jong A."/>
            <person name="Holsappel S."/>
            <person name="Eijlander R.T."/>
            <person name="Kuipers O.P."/>
        </authorList>
    </citation>
    <scope>NUCLEOTIDE SEQUENCE [LARGE SCALE GENOMIC DNA]</scope>
    <source>
        <strain evidence="3 4">B4135</strain>
    </source>
</reference>
<evidence type="ECO:0008006" key="5">
    <source>
        <dbReference type="Google" id="ProtNLM"/>
    </source>
</evidence>
<protein>
    <recommendedName>
        <fullName evidence="5">Aminopeptidase P family protein</fullName>
    </recommendedName>
</protein>
<dbReference type="InterPro" id="IPR029149">
    <property type="entry name" value="Creatin/AminoP/Spt16_N"/>
</dbReference>
<dbReference type="PANTHER" id="PTHR46112">
    <property type="entry name" value="AMINOPEPTIDASE"/>
    <property type="match status" value="1"/>
</dbReference>
<gene>
    <name evidence="3" type="ORF">B4135_3166</name>
</gene>
<dbReference type="InterPro" id="IPR036005">
    <property type="entry name" value="Creatinase/aminopeptidase-like"/>
</dbReference>
<dbReference type="SUPFAM" id="SSF53092">
    <property type="entry name" value="Creatinase/prolidase N-terminal domain"/>
    <property type="match status" value="1"/>
</dbReference>
<dbReference type="InterPro" id="IPR050659">
    <property type="entry name" value="Peptidase_M24B"/>
</dbReference>
<dbReference type="InterPro" id="IPR000587">
    <property type="entry name" value="Creatinase_N"/>
</dbReference>
<evidence type="ECO:0000313" key="4">
    <source>
        <dbReference type="Proteomes" id="UP000075683"/>
    </source>
</evidence>
<evidence type="ECO:0000259" key="1">
    <source>
        <dbReference type="Pfam" id="PF00557"/>
    </source>
</evidence>
<name>A0A150LJ12_9BACI</name>
<dbReference type="SUPFAM" id="SSF55920">
    <property type="entry name" value="Creatinase/aminopeptidase"/>
    <property type="match status" value="1"/>
</dbReference>
<comment type="caution">
    <text evidence="3">The sequence shown here is derived from an EMBL/GenBank/DDBJ whole genome shotgun (WGS) entry which is preliminary data.</text>
</comment>
<dbReference type="PATRIC" id="fig|301148.3.peg.1115"/>
<proteinExistence type="predicted"/>
<feature type="domain" description="Peptidase M24" evidence="1">
    <location>
        <begin position="161"/>
        <end position="374"/>
    </location>
</feature>
<dbReference type="Pfam" id="PF01321">
    <property type="entry name" value="Creatinase_N"/>
    <property type="match status" value="1"/>
</dbReference>
<accession>A0A150LJ12</accession>
<dbReference type="Proteomes" id="UP000075683">
    <property type="component" value="Unassembled WGS sequence"/>
</dbReference>
<dbReference type="STRING" id="301148.B4135_3166"/>
<feature type="domain" description="Creatinase N-terminal" evidence="2">
    <location>
        <begin position="13"/>
        <end position="153"/>
    </location>
</feature>
<dbReference type="OrthoDB" id="9806388at2"/>